<dbReference type="FunFam" id="2.40.50.140:FF:000051">
    <property type="entry name" value="RNA-binding transcriptional accessory protein"/>
    <property type="match status" value="1"/>
</dbReference>
<dbReference type="Gene3D" id="2.40.50.140">
    <property type="entry name" value="Nucleic acid-binding proteins"/>
    <property type="match status" value="1"/>
</dbReference>
<dbReference type="Pfam" id="PF00575">
    <property type="entry name" value="S1"/>
    <property type="match status" value="1"/>
</dbReference>
<dbReference type="GO" id="GO:0006412">
    <property type="term" value="P:translation"/>
    <property type="evidence" value="ECO:0007669"/>
    <property type="project" value="TreeGrafter"/>
</dbReference>
<name>A0A0R1LU63_9LACO</name>
<dbReference type="AlphaFoldDB" id="A0A0R1LU63"/>
<evidence type="ECO:0000256" key="1">
    <source>
        <dbReference type="SAM" id="MobiDB-lite"/>
    </source>
</evidence>
<dbReference type="PATRIC" id="fig|1423776.4.peg.2370"/>
<dbReference type="GO" id="GO:0003729">
    <property type="term" value="F:mRNA binding"/>
    <property type="evidence" value="ECO:0007669"/>
    <property type="project" value="UniProtKB-ARBA"/>
</dbReference>
<dbReference type="SUPFAM" id="SSF50249">
    <property type="entry name" value="Nucleic acid-binding proteins"/>
    <property type="match status" value="1"/>
</dbReference>
<dbReference type="PANTHER" id="PTHR10724:SF10">
    <property type="entry name" value="S1 RNA-BINDING DOMAIN-CONTAINING PROTEIN 1"/>
    <property type="match status" value="1"/>
</dbReference>
<organism evidence="3 4">
    <name type="scientific">Secundilactobacillus odoratitofui DSM 19909 = JCM 15043</name>
    <dbReference type="NCBI Taxonomy" id="1423776"/>
    <lineage>
        <taxon>Bacteria</taxon>
        <taxon>Bacillati</taxon>
        <taxon>Bacillota</taxon>
        <taxon>Bacilli</taxon>
        <taxon>Lactobacillales</taxon>
        <taxon>Lactobacillaceae</taxon>
        <taxon>Secundilactobacillus</taxon>
    </lineage>
</organism>
<dbReference type="GO" id="GO:0005737">
    <property type="term" value="C:cytoplasm"/>
    <property type="evidence" value="ECO:0007669"/>
    <property type="project" value="UniProtKB-ARBA"/>
</dbReference>
<dbReference type="STRING" id="1423776.FD04_GL002339"/>
<proteinExistence type="predicted"/>
<dbReference type="EMBL" id="AZEE01000013">
    <property type="protein sequence ID" value="KRK99349.1"/>
    <property type="molecule type" value="Genomic_DNA"/>
</dbReference>
<dbReference type="PROSITE" id="PS50126">
    <property type="entry name" value="S1"/>
    <property type="match status" value="1"/>
</dbReference>
<accession>A0A0R1LU63</accession>
<dbReference type="RefSeq" id="WP_054702742.1">
    <property type="nucleotide sequence ID" value="NZ_AZEE01000013.1"/>
</dbReference>
<protein>
    <recommendedName>
        <fullName evidence="2">S1 motif domain-containing protein</fullName>
    </recommendedName>
</protein>
<feature type="compositionally biased region" description="Gly residues" evidence="1">
    <location>
        <begin position="104"/>
        <end position="117"/>
    </location>
</feature>
<dbReference type="Proteomes" id="UP000051160">
    <property type="component" value="Unassembled WGS sequence"/>
</dbReference>
<evidence type="ECO:0000313" key="3">
    <source>
        <dbReference type="EMBL" id="KRK99349.1"/>
    </source>
</evidence>
<dbReference type="InterPro" id="IPR003029">
    <property type="entry name" value="S1_domain"/>
</dbReference>
<comment type="caution">
    <text evidence="3">The sequence shown here is derived from an EMBL/GenBank/DDBJ whole genome shotgun (WGS) entry which is preliminary data.</text>
</comment>
<feature type="region of interest" description="Disordered" evidence="1">
    <location>
        <begin position="76"/>
        <end position="169"/>
    </location>
</feature>
<reference evidence="3 4" key="1">
    <citation type="journal article" date="2015" name="Genome Announc.">
        <title>Expanding the biotechnology potential of lactobacilli through comparative genomics of 213 strains and associated genera.</title>
        <authorList>
            <person name="Sun Z."/>
            <person name="Harris H.M."/>
            <person name="McCann A."/>
            <person name="Guo C."/>
            <person name="Argimon S."/>
            <person name="Zhang W."/>
            <person name="Yang X."/>
            <person name="Jeffery I.B."/>
            <person name="Cooney J.C."/>
            <person name="Kagawa T.F."/>
            <person name="Liu W."/>
            <person name="Song Y."/>
            <person name="Salvetti E."/>
            <person name="Wrobel A."/>
            <person name="Rasinkangas P."/>
            <person name="Parkhill J."/>
            <person name="Rea M.C."/>
            <person name="O'Sullivan O."/>
            <person name="Ritari J."/>
            <person name="Douillard F.P."/>
            <person name="Paul Ross R."/>
            <person name="Yang R."/>
            <person name="Briner A.E."/>
            <person name="Felis G.E."/>
            <person name="de Vos W.M."/>
            <person name="Barrangou R."/>
            <person name="Klaenhammer T.R."/>
            <person name="Caufield P.W."/>
            <person name="Cui Y."/>
            <person name="Zhang H."/>
            <person name="O'Toole P.W."/>
        </authorList>
    </citation>
    <scope>NUCLEOTIDE SEQUENCE [LARGE SCALE GENOMIC DNA]</scope>
    <source>
        <strain evidence="3 4">DSM 19909</strain>
    </source>
</reference>
<sequence>MAIEVGAKVAGKVSGITNFGAFIDLGDHKTGLVHISEVSDGFVKDIHDVLSVGDEVTVKVLSIGDDGKIALSIRKATDHPEGHSNQSERPHRSHEHHESNGAHHNGGNGHFHGGSNGGNRPRNNNHASSNHKESFDDLMSGFLKESEDRLATLKRNTEGKRGGRGGRRS</sequence>
<evidence type="ECO:0000313" key="4">
    <source>
        <dbReference type="Proteomes" id="UP000051160"/>
    </source>
</evidence>
<dbReference type="InterPro" id="IPR012340">
    <property type="entry name" value="NA-bd_OB-fold"/>
</dbReference>
<gene>
    <name evidence="3" type="ORF">FD04_GL002339</name>
</gene>
<feature type="compositionally biased region" description="Basic and acidic residues" evidence="1">
    <location>
        <begin position="144"/>
        <end position="161"/>
    </location>
</feature>
<keyword evidence="4" id="KW-1185">Reference proteome</keyword>
<dbReference type="GO" id="GO:0003735">
    <property type="term" value="F:structural constituent of ribosome"/>
    <property type="evidence" value="ECO:0007669"/>
    <property type="project" value="TreeGrafter"/>
</dbReference>
<evidence type="ECO:0000259" key="2">
    <source>
        <dbReference type="PROSITE" id="PS50126"/>
    </source>
</evidence>
<dbReference type="SMART" id="SM00316">
    <property type="entry name" value="S1"/>
    <property type="match status" value="1"/>
</dbReference>
<dbReference type="NCBIfam" id="NF006363">
    <property type="entry name" value="PRK08582.1"/>
    <property type="match status" value="1"/>
</dbReference>
<dbReference type="InterPro" id="IPR050437">
    <property type="entry name" value="Ribos_protein_bS1-like"/>
</dbReference>
<feature type="domain" description="S1 motif" evidence="2">
    <location>
        <begin position="6"/>
        <end position="74"/>
    </location>
</feature>
<dbReference type="OrthoDB" id="9810507at2"/>
<feature type="compositionally biased region" description="Basic and acidic residues" evidence="1">
    <location>
        <begin position="76"/>
        <end position="101"/>
    </location>
</feature>
<dbReference type="PANTHER" id="PTHR10724">
    <property type="entry name" value="30S RIBOSOMAL PROTEIN S1"/>
    <property type="match status" value="1"/>
</dbReference>